<proteinExistence type="predicted"/>
<organism evidence="2">
    <name type="scientific">Streptomyces haneummycinicus</name>
    <dbReference type="NCBI Taxonomy" id="3074435"/>
    <lineage>
        <taxon>Bacteria</taxon>
        <taxon>Bacillati</taxon>
        <taxon>Actinomycetota</taxon>
        <taxon>Actinomycetes</taxon>
        <taxon>Kitasatosporales</taxon>
        <taxon>Streptomycetaceae</taxon>
        <taxon>Streptomyces</taxon>
    </lineage>
</organism>
<reference evidence="2" key="1">
    <citation type="submission" date="2024-06" db="EMBL/GenBank/DDBJ databases">
        <authorList>
            <consortium name="consrtm"/>
            <person name="Uemura M."/>
            <person name="Terahara T."/>
        </authorList>
    </citation>
    <scope>NUCLEOTIDE SEQUENCE</scope>
    <source>
        <strain evidence="2">KM77-8</strain>
    </source>
</reference>
<gene>
    <name evidence="2" type="ORF">SHKM778_74090</name>
</gene>
<feature type="compositionally biased region" description="Basic and acidic residues" evidence="1">
    <location>
        <begin position="111"/>
        <end position="120"/>
    </location>
</feature>
<feature type="compositionally biased region" description="Low complexity" evidence="1">
    <location>
        <begin position="91"/>
        <end position="107"/>
    </location>
</feature>
<evidence type="ECO:0000256" key="1">
    <source>
        <dbReference type="SAM" id="MobiDB-lite"/>
    </source>
</evidence>
<dbReference type="EMBL" id="AP035768">
    <property type="protein sequence ID" value="BFO21021.1"/>
    <property type="molecule type" value="Genomic_DNA"/>
</dbReference>
<reference evidence="2" key="2">
    <citation type="submission" date="2024-07" db="EMBL/GenBank/DDBJ databases">
        <title>Streptomyces haneummycinica sp. nov., a new antibiotic-producing actinobacterium isolated from marine sediment.</title>
        <authorList>
            <person name="Uemura M."/>
            <person name="Hamada M."/>
            <person name="Hirano S."/>
            <person name="Kobayashi K."/>
            <person name="Ohshiro T."/>
            <person name="Kobayashi T."/>
            <person name="Terahara T."/>
        </authorList>
    </citation>
    <scope>NUCLEOTIDE SEQUENCE</scope>
    <source>
        <strain evidence="2">KM77-8</strain>
    </source>
</reference>
<dbReference type="AlphaFoldDB" id="A0AAT9HU25"/>
<name>A0AAT9HU25_9ACTN</name>
<sequence length="120" mass="12746">MAVSGLLVAAPSGSAGTDAAAIDNIVPTANYYVGCLRGEANGTVCQTDNATLTYYMDSGGSDKLEARDKDIVRTMLADEYSPTDLVISYDSTPRGAAAPRRTSTTARGRARQCERRHLLQ</sequence>
<feature type="region of interest" description="Disordered" evidence="1">
    <location>
        <begin position="90"/>
        <end position="120"/>
    </location>
</feature>
<accession>A0AAT9HU25</accession>
<protein>
    <submittedName>
        <fullName evidence="2">Uncharacterized protein</fullName>
    </submittedName>
</protein>
<evidence type="ECO:0000313" key="2">
    <source>
        <dbReference type="EMBL" id="BFO21021.1"/>
    </source>
</evidence>